<proteinExistence type="predicted"/>
<accession>A0A9Q0RYI5</accession>
<dbReference type="OrthoDB" id="5846437at2759"/>
<name>A0A9Q0RYI5_9DIPT</name>
<protein>
    <submittedName>
        <fullName evidence="2">Integrator complex subunit 12</fullName>
    </submittedName>
</protein>
<feature type="region of interest" description="Disordered" evidence="1">
    <location>
        <begin position="72"/>
        <end position="135"/>
    </location>
</feature>
<reference evidence="2" key="1">
    <citation type="submission" date="2022-07" db="EMBL/GenBank/DDBJ databases">
        <authorList>
            <person name="Trinca V."/>
            <person name="Uliana J.V.C."/>
            <person name="Torres T.T."/>
            <person name="Ward R.J."/>
            <person name="Monesi N."/>
        </authorList>
    </citation>
    <scope>NUCLEOTIDE SEQUENCE</scope>
    <source>
        <strain evidence="2">HSMRA1968</strain>
        <tissue evidence="2">Whole embryos</tissue>
    </source>
</reference>
<evidence type="ECO:0000256" key="1">
    <source>
        <dbReference type="SAM" id="MobiDB-lite"/>
    </source>
</evidence>
<dbReference type="AlphaFoldDB" id="A0A9Q0RYI5"/>
<sequence length="135" mass="14980">MQGKTLNANWESSINMSAELDPAFRYALKLLHSSNVDSTEKIRIYLDEVIKQRHGTSKMLVNTLSKRYLAEETSAPGLVQRHRSSDSKASSSNSPQQQITVTTDSSVVSTPIVISVPDDDEDDDLTEEAHLQCTK</sequence>
<feature type="compositionally biased region" description="Low complexity" evidence="1">
    <location>
        <begin position="87"/>
        <end position="116"/>
    </location>
</feature>
<organism evidence="2 3">
    <name type="scientific">Pseudolycoriella hygida</name>
    <dbReference type="NCBI Taxonomy" id="35572"/>
    <lineage>
        <taxon>Eukaryota</taxon>
        <taxon>Metazoa</taxon>
        <taxon>Ecdysozoa</taxon>
        <taxon>Arthropoda</taxon>
        <taxon>Hexapoda</taxon>
        <taxon>Insecta</taxon>
        <taxon>Pterygota</taxon>
        <taxon>Neoptera</taxon>
        <taxon>Endopterygota</taxon>
        <taxon>Diptera</taxon>
        <taxon>Nematocera</taxon>
        <taxon>Sciaroidea</taxon>
        <taxon>Sciaridae</taxon>
        <taxon>Pseudolycoriella</taxon>
    </lineage>
</organism>
<gene>
    <name evidence="2" type="primary">IntS12</name>
    <name evidence="2" type="ORF">Bhyg_09914</name>
</gene>
<keyword evidence="3" id="KW-1185">Reference proteome</keyword>
<evidence type="ECO:0000313" key="3">
    <source>
        <dbReference type="Proteomes" id="UP001151699"/>
    </source>
</evidence>
<feature type="compositionally biased region" description="Acidic residues" evidence="1">
    <location>
        <begin position="117"/>
        <end position="126"/>
    </location>
</feature>
<dbReference type="EMBL" id="WJQU01000003">
    <property type="protein sequence ID" value="KAJ6637186.1"/>
    <property type="molecule type" value="Genomic_DNA"/>
</dbReference>
<evidence type="ECO:0000313" key="2">
    <source>
        <dbReference type="EMBL" id="KAJ6637186.1"/>
    </source>
</evidence>
<dbReference type="Proteomes" id="UP001151699">
    <property type="component" value="Chromosome X"/>
</dbReference>
<comment type="caution">
    <text evidence="2">The sequence shown here is derived from an EMBL/GenBank/DDBJ whole genome shotgun (WGS) entry which is preliminary data.</text>
</comment>